<organism evidence="3 4">
    <name type="scientific">Shewanella avicenniae</name>
    <dbReference type="NCBI Taxonomy" id="2814294"/>
    <lineage>
        <taxon>Bacteria</taxon>
        <taxon>Pseudomonadati</taxon>
        <taxon>Pseudomonadota</taxon>
        <taxon>Gammaproteobacteria</taxon>
        <taxon>Alteromonadales</taxon>
        <taxon>Shewanellaceae</taxon>
        <taxon>Shewanella</taxon>
    </lineage>
</organism>
<dbReference type="EMBL" id="CP071503">
    <property type="protein sequence ID" value="QSX33795.1"/>
    <property type="molecule type" value="Genomic_DNA"/>
</dbReference>
<dbReference type="PANTHER" id="PTHR30203">
    <property type="entry name" value="OUTER MEMBRANE CATION EFFLUX PROTEIN"/>
    <property type="match status" value="1"/>
</dbReference>
<sequence length="432" mass="47253">MTIFRIRFALIATLLFCSFALQVSAQTTADTTAAPSSILSLSDAIKATLAKNPQLSSFQFRKQALEGELQTAALRPAFQIGATVENAAGTGEYSGSKSAEVTLTLSSIIEFGDKQEARMGVVNERQQGLDLQQRIIELDLLSEVARRFIDVATAQKMLGLRQSTHSLATETTASIKQRVNSGNTPDAELARAQANQSRTAIELYQAELKFDAARIKLSGMWGSTNPTFTSVNADLFSTGDILPLYELLAQLSDRPDILLFANEARMKDAEVRLALSQSKADVEWNAGIRRLQASDDTAVVLGISVPLFANNRAAGELTTAKANRLGVDIEREVAFRQMRTQLVILYQEHKASLFELKSLRNDVIPQLKIALRETKAAFDKGRYGYLELSTAQRELLEAESALIDAAANVHLLRSEIERLSGTSTAQNSEVKP</sequence>
<evidence type="ECO:0000256" key="1">
    <source>
        <dbReference type="ARBA" id="ARBA00007613"/>
    </source>
</evidence>
<protein>
    <submittedName>
        <fullName evidence="3">TolC family protein</fullName>
    </submittedName>
</protein>
<accession>A0ABX7QS94</accession>
<dbReference type="Gene3D" id="1.20.1600.10">
    <property type="entry name" value="Outer membrane efflux proteins (OEP)"/>
    <property type="match status" value="1"/>
</dbReference>
<feature type="chain" id="PRO_5045502020" evidence="2">
    <location>
        <begin position="26"/>
        <end position="432"/>
    </location>
</feature>
<dbReference type="Proteomes" id="UP000662770">
    <property type="component" value="Chromosome"/>
</dbReference>
<reference evidence="3 4" key="1">
    <citation type="submission" date="2021-03" db="EMBL/GenBank/DDBJ databases">
        <title>Novel species identification of genus Shewanella.</title>
        <authorList>
            <person name="Liu G."/>
            <person name="Zhang Q."/>
        </authorList>
    </citation>
    <scope>NUCLEOTIDE SEQUENCE [LARGE SCALE GENOMIC DNA]</scope>
    <source>
        <strain evidence="3 4">FJAT-51800</strain>
    </source>
</reference>
<feature type="signal peptide" evidence="2">
    <location>
        <begin position="1"/>
        <end position="25"/>
    </location>
</feature>
<dbReference type="InterPro" id="IPR003423">
    <property type="entry name" value="OMP_efflux"/>
</dbReference>
<name>A0ABX7QS94_9GAMM</name>
<evidence type="ECO:0000313" key="4">
    <source>
        <dbReference type="Proteomes" id="UP000662770"/>
    </source>
</evidence>
<comment type="similarity">
    <text evidence="1">Belongs to the outer membrane factor (OMF) (TC 1.B.17) family.</text>
</comment>
<dbReference type="PANTHER" id="PTHR30203:SF24">
    <property type="entry name" value="BLR4935 PROTEIN"/>
    <property type="match status" value="1"/>
</dbReference>
<dbReference type="InterPro" id="IPR010131">
    <property type="entry name" value="MdtP/NodT-like"/>
</dbReference>
<dbReference type="RefSeq" id="WP_207355003.1">
    <property type="nucleotide sequence ID" value="NZ_CP071503.1"/>
</dbReference>
<gene>
    <name evidence="3" type="ORF">JYB87_00630</name>
</gene>
<keyword evidence="4" id="KW-1185">Reference proteome</keyword>
<dbReference type="Pfam" id="PF02321">
    <property type="entry name" value="OEP"/>
    <property type="match status" value="1"/>
</dbReference>
<keyword evidence="2" id="KW-0732">Signal</keyword>
<proteinExistence type="inferred from homology"/>
<dbReference type="SUPFAM" id="SSF56954">
    <property type="entry name" value="Outer membrane efflux proteins (OEP)"/>
    <property type="match status" value="1"/>
</dbReference>
<evidence type="ECO:0000313" key="3">
    <source>
        <dbReference type="EMBL" id="QSX33795.1"/>
    </source>
</evidence>
<evidence type="ECO:0000256" key="2">
    <source>
        <dbReference type="SAM" id="SignalP"/>
    </source>
</evidence>